<dbReference type="InterPro" id="IPR050508">
    <property type="entry name" value="Methyltransf_Superfamily"/>
</dbReference>
<proteinExistence type="predicted"/>
<organism evidence="2">
    <name type="scientific">hydrothermal vent metagenome</name>
    <dbReference type="NCBI Taxonomy" id="652676"/>
    <lineage>
        <taxon>unclassified sequences</taxon>
        <taxon>metagenomes</taxon>
        <taxon>ecological metagenomes</taxon>
    </lineage>
</organism>
<dbReference type="Pfam" id="PF08241">
    <property type="entry name" value="Methyltransf_11"/>
    <property type="match status" value="1"/>
</dbReference>
<dbReference type="AlphaFoldDB" id="A0A3B0UT37"/>
<dbReference type="InterPro" id="IPR013216">
    <property type="entry name" value="Methyltransf_11"/>
</dbReference>
<dbReference type="EMBL" id="UOEX01000088">
    <property type="protein sequence ID" value="VAW34108.1"/>
    <property type="molecule type" value="Genomic_DNA"/>
</dbReference>
<dbReference type="GO" id="GO:0008757">
    <property type="term" value="F:S-adenosylmethionine-dependent methyltransferase activity"/>
    <property type="evidence" value="ECO:0007669"/>
    <property type="project" value="InterPro"/>
</dbReference>
<dbReference type="GO" id="GO:0032259">
    <property type="term" value="P:methylation"/>
    <property type="evidence" value="ECO:0007669"/>
    <property type="project" value="UniProtKB-KW"/>
</dbReference>
<gene>
    <name evidence="2" type="ORF">MNBD_DELTA03-898</name>
</gene>
<name>A0A3B0UT37_9ZZZZ</name>
<keyword evidence="2" id="KW-0808">Transferase</keyword>
<dbReference type="InterPro" id="IPR029063">
    <property type="entry name" value="SAM-dependent_MTases_sf"/>
</dbReference>
<sequence length="217" mass="23661">MGKMPADNPFAVYTGEYEDWFEKYPMVFKAELKAVKSLLPAGSALEVGVGSGRFAVPLQVAAGIDPCPEMLTLARGRGVRTALGRAEALPLSTACFDCLLLITVLCFLPEPERALSEARRVLRPGGHLVLAFIDRHSPLGREMNRHREKSNFYRRAHFYSIDEVLVLLKGAGFKDFSCCQTVFRPLAAIDAGEEVRTGCGEGTFVVVRARAAVGNGL</sequence>
<reference evidence="2" key="1">
    <citation type="submission" date="2018-06" db="EMBL/GenBank/DDBJ databases">
        <authorList>
            <person name="Zhirakovskaya E."/>
        </authorList>
    </citation>
    <scope>NUCLEOTIDE SEQUENCE</scope>
</reference>
<accession>A0A3B0UT37</accession>
<protein>
    <submittedName>
        <fullName evidence="2">Methyltransferase TM1293</fullName>
    </submittedName>
</protein>
<dbReference type="CDD" id="cd02440">
    <property type="entry name" value="AdoMet_MTases"/>
    <property type="match status" value="1"/>
</dbReference>
<evidence type="ECO:0000259" key="1">
    <source>
        <dbReference type="Pfam" id="PF08241"/>
    </source>
</evidence>
<dbReference type="SUPFAM" id="SSF53335">
    <property type="entry name" value="S-adenosyl-L-methionine-dependent methyltransferases"/>
    <property type="match status" value="1"/>
</dbReference>
<dbReference type="PANTHER" id="PTHR42912:SF80">
    <property type="entry name" value="METHYLTRANSFERASE DOMAIN-CONTAINING PROTEIN"/>
    <property type="match status" value="1"/>
</dbReference>
<keyword evidence="2" id="KW-0489">Methyltransferase</keyword>
<dbReference type="PANTHER" id="PTHR42912">
    <property type="entry name" value="METHYLTRANSFERASE"/>
    <property type="match status" value="1"/>
</dbReference>
<feature type="domain" description="Methyltransferase type 11" evidence="1">
    <location>
        <begin position="45"/>
        <end position="130"/>
    </location>
</feature>
<dbReference type="Gene3D" id="3.40.50.150">
    <property type="entry name" value="Vaccinia Virus protein VP39"/>
    <property type="match status" value="1"/>
</dbReference>
<evidence type="ECO:0000313" key="2">
    <source>
        <dbReference type="EMBL" id="VAW34108.1"/>
    </source>
</evidence>